<dbReference type="GO" id="GO:0004865">
    <property type="term" value="F:protein serine/threonine phosphatase inhibitor activity"/>
    <property type="evidence" value="ECO:0007669"/>
    <property type="project" value="InterPro"/>
</dbReference>
<evidence type="ECO:0008006" key="4">
    <source>
        <dbReference type="Google" id="ProtNLM"/>
    </source>
</evidence>
<dbReference type="AlphaFoldDB" id="A0A161HHW4"/>
<dbReference type="InterPro" id="IPR011107">
    <property type="entry name" value="PPI_Ypi1"/>
</dbReference>
<feature type="region of interest" description="Disordered" evidence="1">
    <location>
        <begin position="1"/>
        <end position="24"/>
    </location>
</feature>
<feature type="compositionally biased region" description="Polar residues" evidence="1">
    <location>
        <begin position="12"/>
        <end position="24"/>
    </location>
</feature>
<name>A0A161HHW4_9ASCO</name>
<protein>
    <recommendedName>
        <fullName evidence="4">Type 1 phosphatases regulator YPI1</fullName>
    </recommendedName>
</protein>
<dbReference type="KEGG" id="slb:AWJ20_3349"/>
<organism evidence="2 3">
    <name type="scientific">Sugiyamaella lignohabitans</name>
    <dbReference type="NCBI Taxonomy" id="796027"/>
    <lineage>
        <taxon>Eukaryota</taxon>
        <taxon>Fungi</taxon>
        <taxon>Dikarya</taxon>
        <taxon>Ascomycota</taxon>
        <taxon>Saccharomycotina</taxon>
        <taxon>Dipodascomycetes</taxon>
        <taxon>Dipodascales</taxon>
        <taxon>Trichomonascaceae</taxon>
        <taxon>Sugiyamaella</taxon>
    </lineage>
</organism>
<dbReference type="Pfam" id="PF07491">
    <property type="entry name" value="PPI_Ypi1"/>
    <property type="match status" value="1"/>
</dbReference>
<sequence>MSARQQAPAVAGSSSRTEVTNVTSVPVTLTLRGEGVSSRRQVSWTDDVIDNEHMNKKKSKSKYHSVIHS</sequence>
<accession>A0A161HHW4</accession>
<dbReference type="EMBL" id="CP014503">
    <property type="protein sequence ID" value="ANB15710.1"/>
    <property type="molecule type" value="Genomic_DNA"/>
</dbReference>
<keyword evidence="3" id="KW-1185">Reference proteome</keyword>
<evidence type="ECO:0000313" key="2">
    <source>
        <dbReference type="EMBL" id="ANB15710.1"/>
    </source>
</evidence>
<gene>
    <name evidence="2" type="ORF">AWJ20_3349</name>
</gene>
<dbReference type="OrthoDB" id="307488at2759"/>
<evidence type="ECO:0000313" key="3">
    <source>
        <dbReference type="Proteomes" id="UP000189580"/>
    </source>
</evidence>
<dbReference type="GeneID" id="30035361"/>
<dbReference type="Proteomes" id="UP000189580">
    <property type="component" value="Chromosome b"/>
</dbReference>
<reference evidence="2 3" key="1">
    <citation type="submission" date="2016-02" db="EMBL/GenBank/DDBJ databases">
        <title>Complete genome sequence and transcriptome regulation of the pentose utilising yeast Sugiyamaella lignohabitans.</title>
        <authorList>
            <person name="Bellasio M."/>
            <person name="Peymann A."/>
            <person name="Valli M."/>
            <person name="Sipitzky M."/>
            <person name="Graf A."/>
            <person name="Sauer M."/>
            <person name="Marx H."/>
            <person name="Mattanovich D."/>
        </authorList>
    </citation>
    <scope>NUCLEOTIDE SEQUENCE [LARGE SCALE GENOMIC DNA]</scope>
    <source>
        <strain evidence="2 3">CBS 10342</strain>
    </source>
</reference>
<proteinExistence type="predicted"/>
<dbReference type="RefSeq" id="XP_018738187.1">
    <property type="nucleotide sequence ID" value="XM_018880360.1"/>
</dbReference>
<evidence type="ECO:0000256" key="1">
    <source>
        <dbReference type="SAM" id="MobiDB-lite"/>
    </source>
</evidence>